<feature type="transmembrane region" description="Helical" evidence="8">
    <location>
        <begin position="162"/>
        <end position="192"/>
    </location>
</feature>
<organism evidence="10 11">
    <name type="scientific">Leptospira wolffii</name>
    <dbReference type="NCBI Taxonomy" id="409998"/>
    <lineage>
        <taxon>Bacteria</taxon>
        <taxon>Pseudomonadati</taxon>
        <taxon>Spirochaetota</taxon>
        <taxon>Spirochaetia</taxon>
        <taxon>Leptospirales</taxon>
        <taxon>Leptospiraceae</taxon>
        <taxon>Leptospira</taxon>
    </lineage>
</organism>
<dbReference type="Pfam" id="PF13231">
    <property type="entry name" value="PMT_2"/>
    <property type="match status" value="1"/>
</dbReference>
<keyword evidence="3" id="KW-0328">Glycosyltransferase</keyword>
<evidence type="ECO:0000313" key="11">
    <source>
        <dbReference type="Proteomes" id="UP000231912"/>
    </source>
</evidence>
<evidence type="ECO:0000256" key="8">
    <source>
        <dbReference type="SAM" id="Phobius"/>
    </source>
</evidence>
<dbReference type="AlphaFoldDB" id="A0A2M9Z9T1"/>
<evidence type="ECO:0000256" key="2">
    <source>
        <dbReference type="ARBA" id="ARBA00022475"/>
    </source>
</evidence>
<feature type="transmembrane region" description="Helical" evidence="8">
    <location>
        <begin position="257"/>
        <end position="278"/>
    </location>
</feature>
<evidence type="ECO:0000313" key="10">
    <source>
        <dbReference type="EMBL" id="PJZ65137.1"/>
    </source>
</evidence>
<dbReference type="GO" id="GO:0009103">
    <property type="term" value="P:lipopolysaccharide biosynthetic process"/>
    <property type="evidence" value="ECO:0007669"/>
    <property type="project" value="UniProtKB-ARBA"/>
</dbReference>
<keyword evidence="5 8" id="KW-0812">Transmembrane</keyword>
<gene>
    <name evidence="10" type="ORF">CH371_14530</name>
</gene>
<keyword evidence="6 8" id="KW-1133">Transmembrane helix</keyword>
<keyword evidence="7 8" id="KW-0472">Membrane</keyword>
<feature type="transmembrane region" description="Helical" evidence="8">
    <location>
        <begin position="293"/>
        <end position="311"/>
    </location>
</feature>
<dbReference type="PANTHER" id="PTHR33908">
    <property type="entry name" value="MANNOSYLTRANSFERASE YKCB-RELATED"/>
    <property type="match status" value="1"/>
</dbReference>
<feature type="transmembrane region" description="Helical" evidence="8">
    <location>
        <begin position="347"/>
        <end position="367"/>
    </location>
</feature>
<feature type="transmembrane region" description="Helical" evidence="8">
    <location>
        <begin position="317"/>
        <end position="335"/>
    </location>
</feature>
<evidence type="ECO:0000256" key="4">
    <source>
        <dbReference type="ARBA" id="ARBA00022679"/>
    </source>
</evidence>
<evidence type="ECO:0000256" key="6">
    <source>
        <dbReference type="ARBA" id="ARBA00022989"/>
    </source>
</evidence>
<protein>
    <submittedName>
        <fullName evidence="10">Glycosyl transferase</fullName>
    </submittedName>
</protein>
<comment type="caution">
    <text evidence="10">The sequence shown here is derived from an EMBL/GenBank/DDBJ whole genome shotgun (WGS) entry which is preliminary data.</text>
</comment>
<dbReference type="InterPro" id="IPR050297">
    <property type="entry name" value="LipidA_mod_glycosyltrf_83"/>
</dbReference>
<name>A0A2M9Z9T1_9LEPT</name>
<evidence type="ECO:0000256" key="3">
    <source>
        <dbReference type="ARBA" id="ARBA00022676"/>
    </source>
</evidence>
<reference evidence="10 11" key="1">
    <citation type="submission" date="2017-07" db="EMBL/GenBank/DDBJ databases">
        <title>Leptospira spp. isolated from tropical soils.</title>
        <authorList>
            <person name="Thibeaux R."/>
            <person name="Iraola G."/>
            <person name="Ferres I."/>
            <person name="Bierque E."/>
            <person name="Girault D."/>
            <person name="Soupe-Gilbert M.-E."/>
            <person name="Picardeau M."/>
            <person name="Goarant C."/>
        </authorList>
    </citation>
    <scope>NUCLEOTIDE SEQUENCE [LARGE SCALE GENOMIC DNA]</scope>
    <source>
        <strain evidence="10 11">FH2-C-A2</strain>
    </source>
</reference>
<evidence type="ECO:0000256" key="1">
    <source>
        <dbReference type="ARBA" id="ARBA00004651"/>
    </source>
</evidence>
<dbReference type="InterPro" id="IPR038731">
    <property type="entry name" value="RgtA/B/C-like"/>
</dbReference>
<evidence type="ECO:0000259" key="9">
    <source>
        <dbReference type="Pfam" id="PF13231"/>
    </source>
</evidence>
<feature type="transmembrane region" description="Helical" evidence="8">
    <location>
        <begin position="418"/>
        <end position="437"/>
    </location>
</feature>
<evidence type="ECO:0000256" key="5">
    <source>
        <dbReference type="ARBA" id="ARBA00022692"/>
    </source>
</evidence>
<comment type="subcellular location">
    <subcellularLocation>
        <location evidence="1">Cell membrane</location>
        <topology evidence="1">Multi-pass membrane protein</topology>
    </subcellularLocation>
</comment>
<feature type="transmembrane region" description="Helical" evidence="8">
    <location>
        <begin position="204"/>
        <end position="224"/>
    </location>
</feature>
<dbReference type="RefSeq" id="WP_100759541.1">
    <property type="nucleotide sequence ID" value="NZ_NPDT01000006.1"/>
</dbReference>
<accession>A0A2M9Z9T1</accession>
<feature type="transmembrane region" description="Helical" evidence="8">
    <location>
        <begin position="387"/>
        <end position="406"/>
    </location>
</feature>
<dbReference type="Proteomes" id="UP000231912">
    <property type="component" value="Unassembled WGS sequence"/>
</dbReference>
<evidence type="ECO:0000256" key="7">
    <source>
        <dbReference type="ARBA" id="ARBA00023136"/>
    </source>
</evidence>
<dbReference type="GO" id="GO:0005886">
    <property type="term" value="C:plasma membrane"/>
    <property type="evidence" value="ECO:0007669"/>
    <property type="project" value="UniProtKB-SubCell"/>
</dbReference>
<feature type="domain" description="Glycosyltransferase RgtA/B/C/D-like" evidence="9">
    <location>
        <begin position="60"/>
        <end position="219"/>
    </location>
</feature>
<dbReference type="EMBL" id="NPDT01000006">
    <property type="protein sequence ID" value="PJZ65137.1"/>
    <property type="molecule type" value="Genomic_DNA"/>
</dbReference>
<proteinExistence type="predicted"/>
<sequence length="547" mass="62733">MRNPFFPLSILAYLALLLFGLGSFPLIDWDENIYGAISKGMFQSGEYFRMQVNGQTFGEKPPLFFWIVNGFYKILGISEISTRLPSVLSGLISFFVLVRFGSYLRNRNFGFVWAGIYASSLLPLVLARTAYIDHLFNTLILISVLSFYLYSEREERNFRTRIVWAVGAGFFGSLAVLTKGPLGLGIPILIFVGNRIWERRFRFHFSDALVFAGVCLAVLSFYYLTNFLIYGDEFLVQFFDFQKKLLTQSLESHTGPFYYHFIVAFIGFFPWTVFLFYLPKNIQFFKSKETARISRYFLIWILSVLLIFSVVKTKLPHYSSSIYIGFAFFAALLWEEKKTELAKAFRFMFLGVGLVFGLLFAGLPWILVQAASNFGVSPSDLPEFSAWDSIPGLLLVLGISISFYYLIDDKKKGSENFLISGVFCMLLFIASLSTILVPKVLHFLQDGTLRLFDSASSSGNKIVFYKYLSFYPMFYREDRIHIVGSYKFKDESELFKSTEKLSIICNENSLLELVLSYPDRKFETVSKENTVILLKSEPKLVSGPDQR</sequence>
<feature type="transmembrane region" description="Helical" evidence="8">
    <location>
        <begin position="110"/>
        <end position="127"/>
    </location>
</feature>
<feature type="transmembrane region" description="Helical" evidence="8">
    <location>
        <begin position="87"/>
        <end position="104"/>
    </location>
</feature>
<keyword evidence="2" id="KW-1003">Cell membrane</keyword>
<dbReference type="GO" id="GO:0010041">
    <property type="term" value="P:response to iron(III) ion"/>
    <property type="evidence" value="ECO:0007669"/>
    <property type="project" value="TreeGrafter"/>
</dbReference>
<dbReference type="GO" id="GO:0016763">
    <property type="term" value="F:pentosyltransferase activity"/>
    <property type="evidence" value="ECO:0007669"/>
    <property type="project" value="TreeGrafter"/>
</dbReference>
<dbReference type="PANTHER" id="PTHR33908:SF3">
    <property type="entry name" value="UNDECAPRENYL PHOSPHATE-ALPHA-4-AMINO-4-DEOXY-L-ARABINOSE ARABINOSYL TRANSFERASE"/>
    <property type="match status" value="1"/>
</dbReference>
<keyword evidence="4 10" id="KW-0808">Transferase</keyword>